<feature type="transmembrane region" description="Helical" evidence="8">
    <location>
        <begin position="301"/>
        <end position="319"/>
    </location>
</feature>
<feature type="domain" description="Major facilitator superfamily (MFS) profile" evidence="9">
    <location>
        <begin position="14"/>
        <end position="465"/>
    </location>
</feature>
<dbReference type="EMBL" id="JWHT01000004">
    <property type="protein sequence ID" value="KIU25684.1"/>
    <property type="molecule type" value="Genomic_DNA"/>
</dbReference>
<evidence type="ECO:0000313" key="10">
    <source>
        <dbReference type="EMBL" id="KIU25684.1"/>
    </source>
</evidence>
<evidence type="ECO:0000256" key="6">
    <source>
        <dbReference type="ARBA" id="ARBA00022989"/>
    </source>
</evidence>
<dbReference type="InterPro" id="IPR020846">
    <property type="entry name" value="MFS_dom"/>
</dbReference>
<sequence length="467" mass="49570">MTNSTELPRTAVRMAWVLVLGAMAPMLDSTMVNIAVNQLGQSLHTTLDMVQWTVTGFILAMGAAVPFSSWLLDRFSGKSVYFWAEIVFGLASLLAGSAWSISALIGIRLVQGFAAGLLMPVMFTLLVDIFGGDKMGRVMSIVGLPMTLGPMAGPIIGGLIVQYVSWRWMFFINVPIVLLAAWALHKLVPVIAPKNPAAKFDGVGVTLLIAASSTIVYGIVQASEAGTFMNSTTMGLVGIGLLLAGAYVVYALRKPNTAVMPLRLFKHRNFTGAMIANVLVGFITSGPMILLPLYFQDVRGESVVLAAVALIPQSVGLLVSRGTIGRLIDALGARWVVLIGVAISVASTLPFVYFTARSAYWLIAVVVFVRGIGGAAVKSAIQADAYVGIDRADSSQASLGSKLFEQVGSAFGSAVLATVIASYVTAHHVTQTTQLVGAYHEGFLYATIFALLIILPAMMLTNRVVKH</sequence>
<comment type="similarity">
    <text evidence="2">Belongs to the major facilitator superfamily. EmrB family.</text>
</comment>
<evidence type="ECO:0000256" key="4">
    <source>
        <dbReference type="ARBA" id="ARBA00022475"/>
    </source>
</evidence>
<dbReference type="PATRIC" id="fig|137591.24.peg.154"/>
<dbReference type="PANTHER" id="PTHR42718">
    <property type="entry name" value="MAJOR FACILITATOR SUPERFAMILY MULTIDRUG TRANSPORTER MFSC"/>
    <property type="match status" value="1"/>
</dbReference>
<evidence type="ECO:0000256" key="8">
    <source>
        <dbReference type="SAM" id="Phobius"/>
    </source>
</evidence>
<feature type="transmembrane region" description="Helical" evidence="8">
    <location>
        <begin position="166"/>
        <end position="188"/>
    </location>
</feature>
<evidence type="ECO:0000256" key="1">
    <source>
        <dbReference type="ARBA" id="ARBA00004651"/>
    </source>
</evidence>
<feature type="transmembrane region" description="Helical" evidence="8">
    <location>
        <begin position="232"/>
        <end position="252"/>
    </location>
</feature>
<dbReference type="Proteomes" id="UP000032289">
    <property type="component" value="Unassembled WGS sequence"/>
</dbReference>
<evidence type="ECO:0000313" key="11">
    <source>
        <dbReference type="Proteomes" id="UP000032289"/>
    </source>
</evidence>
<keyword evidence="6 8" id="KW-1133">Transmembrane helix</keyword>
<dbReference type="RefSeq" id="WP_043940530.1">
    <property type="nucleotide sequence ID" value="NZ_JWHT01000004.1"/>
</dbReference>
<dbReference type="PROSITE" id="PS50850">
    <property type="entry name" value="MFS"/>
    <property type="match status" value="1"/>
</dbReference>
<comment type="subcellular location">
    <subcellularLocation>
        <location evidence="1">Cell membrane</location>
        <topology evidence="1">Multi-pass membrane protein</topology>
    </subcellularLocation>
</comment>
<evidence type="ECO:0000256" key="7">
    <source>
        <dbReference type="ARBA" id="ARBA00023136"/>
    </source>
</evidence>
<dbReference type="NCBIfam" id="TIGR00711">
    <property type="entry name" value="efflux_EmrB"/>
    <property type="match status" value="1"/>
</dbReference>
<dbReference type="InterPro" id="IPR011701">
    <property type="entry name" value="MFS"/>
</dbReference>
<evidence type="ECO:0000256" key="2">
    <source>
        <dbReference type="ARBA" id="ARBA00008537"/>
    </source>
</evidence>
<feature type="transmembrane region" description="Helical" evidence="8">
    <location>
        <begin position="138"/>
        <end position="160"/>
    </location>
</feature>
<accession>A0A0D1KMD0</accession>
<dbReference type="GO" id="GO:0022857">
    <property type="term" value="F:transmembrane transporter activity"/>
    <property type="evidence" value="ECO:0007669"/>
    <property type="project" value="InterPro"/>
</dbReference>
<keyword evidence="4" id="KW-1003">Cell membrane</keyword>
<proteinExistence type="inferred from homology"/>
<dbReference type="PANTHER" id="PTHR42718:SF9">
    <property type="entry name" value="MAJOR FACILITATOR SUPERFAMILY MULTIDRUG TRANSPORTER MFSC"/>
    <property type="match status" value="1"/>
</dbReference>
<feature type="transmembrane region" description="Helical" evidence="8">
    <location>
        <begin position="359"/>
        <end position="381"/>
    </location>
</feature>
<feature type="transmembrane region" description="Helical" evidence="8">
    <location>
        <begin position="200"/>
        <end position="220"/>
    </location>
</feature>
<evidence type="ECO:0000259" key="9">
    <source>
        <dbReference type="PROSITE" id="PS50850"/>
    </source>
</evidence>
<feature type="transmembrane region" description="Helical" evidence="8">
    <location>
        <begin position="443"/>
        <end position="461"/>
    </location>
</feature>
<dbReference type="PRINTS" id="PR01036">
    <property type="entry name" value="TCRTETB"/>
</dbReference>
<protein>
    <submittedName>
        <fullName evidence="10">HsrA_1 protein</fullName>
    </submittedName>
</protein>
<feature type="transmembrane region" description="Helical" evidence="8">
    <location>
        <begin position="80"/>
        <end position="107"/>
    </location>
</feature>
<reference evidence="10 11" key="1">
    <citation type="journal article" date="2015" name="Microbiology (Mosc.)">
        <title>Genomics of the Weissella cibaria species with an examination of its metabolic traits.</title>
        <authorList>
            <person name="Lynch K.M."/>
            <person name="Lucid A."/>
            <person name="Arendt E.K."/>
            <person name="Sleator R.D."/>
            <person name="Lucey B."/>
            <person name="Coffey A."/>
        </authorList>
    </citation>
    <scope>NUCLEOTIDE SEQUENCE [LARGE SCALE GENOMIC DNA]</scope>
    <source>
        <strain evidence="10 11">AB3b</strain>
    </source>
</reference>
<feature type="transmembrane region" description="Helical" evidence="8">
    <location>
        <begin position="113"/>
        <end position="131"/>
    </location>
</feature>
<dbReference type="InterPro" id="IPR036259">
    <property type="entry name" value="MFS_trans_sf"/>
</dbReference>
<dbReference type="GO" id="GO:0005886">
    <property type="term" value="C:plasma membrane"/>
    <property type="evidence" value="ECO:0007669"/>
    <property type="project" value="UniProtKB-SubCell"/>
</dbReference>
<dbReference type="InterPro" id="IPR004638">
    <property type="entry name" value="EmrB-like"/>
</dbReference>
<feature type="transmembrane region" description="Helical" evidence="8">
    <location>
        <begin position="273"/>
        <end position="295"/>
    </location>
</feature>
<dbReference type="Pfam" id="PF07690">
    <property type="entry name" value="MFS_1"/>
    <property type="match status" value="1"/>
</dbReference>
<feature type="transmembrane region" description="Helical" evidence="8">
    <location>
        <begin position="402"/>
        <end position="423"/>
    </location>
</feature>
<feature type="transmembrane region" description="Helical" evidence="8">
    <location>
        <begin position="12"/>
        <end position="32"/>
    </location>
</feature>
<dbReference type="Gene3D" id="1.20.1250.20">
    <property type="entry name" value="MFS general substrate transporter like domains"/>
    <property type="match status" value="2"/>
</dbReference>
<name>A0A0D1KMD0_9LACO</name>
<dbReference type="CDD" id="cd17503">
    <property type="entry name" value="MFS_LmrB_MDR_like"/>
    <property type="match status" value="1"/>
</dbReference>
<dbReference type="SUPFAM" id="SSF103473">
    <property type="entry name" value="MFS general substrate transporter"/>
    <property type="match status" value="1"/>
</dbReference>
<evidence type="ECO:0000256" key="3">
    <source>
        <dbReference type="ARBA" id="ARBA00022448"/>
    </source>
</evidence>
<feature type="transmembrane region" description="Helical" evidence="8">
    <location>
        <begin position="331"/>
        <end position="353"/>
    </location>
</feature>
<keyword evidence="5 8" id="KW-0812">Transmembrane</keyword>
<gene>
    <name evidence="10" type="primary">hsrA_1</name>
    <name evidence="10" type="ORF">ab3b_00152</name>
</gene>
<organism evidence="10 11">
    <name type="scientific">Weissella cibaria</name>
    <dbReference type="NCBI Taxonomy" id="137591"/>
    <lineage>
        <taxon>Bacteria</taxon>
        <taxon>Bacillati</taxon>
        <taxon>Bacillota</taxon>
        <taxon>Bacilli</taxon>
        <taxon>Lactobacillales</taxon>
        <taxon>Lactobacillaceae</taxon>
        <taxon>Weissella</taxon>
    </lineage>
</organism>
<feature type="transmembrane region" description="Helical" evidence="8">
    <location>
        <begin position="52"/>
        <end position="73"/>
    </location>
</feature>
<keyword evidence="7 8" id="KW-0472">Membrane</keyword>
<comment type="caution">
    <text evidence="10">The sequence shown here is derived from an EMBL/GenBank/DDBJ whole genome shotgun (WGS) entry which is preliminary data.</text>
</comment>
<keyword evidence="3" id="KW-0813">Transport</keyword>
<evidence type="ECO:0000256" key="5">
    <source>
        <dbReference type="ARBA" id="ARBA00022692"/>
    </source>
</evidence>
<dbReference type="AlphaFoldDB" id="A0A0D1KMD0"/>